<dbReference type="EMBL" id="CP000243">
    <property type="protein sequence ID" value="ABE05545.1"/>
    <property type="molecule type" value="Genomic_DNA"/>
</dbReference>
<protein>
    <submittedName>
        <fullName evidence="1">Uncharacterized protein</fullName>
    </submittedName>
</protein>
<dbReference type="AlphaFoldDB" id="Q1RGG9"/>
<dbReference type="HOGENOM" id="CLU_3024878_0_0_6"/>
<gene>
    <name evidence="1" type="ordered locus">UTI89_C0035</name>
</gene>
<sequence>MHEIKMSRKKWTKWSKFTLKQQKQNTKHVIFSICIRFKSITLKIKGPKIKALYIQRIKCVVFASP</sequence>
<name>Q1RGG9_ECOUT</name>
<proteinExistence type="predicted"/>
<evidence type="ECO:0000313" key="2">
    <source>
        <dbReference type="Proteomes" id="UP000001952"/>
    </source>
</evidence>
<reference evidence="1 2" key="1">
    <citation type="journal article" date="2006" name="Proc. Natl. Acad. Sci. U.S.A.">
        <title>Identification of genes subject to positive selection in uropathogenic strains of Escherichia coli: a comparative genomics approach.</title>
        <authorList>
            <person name="Chen S.L."/>
            <person name="Hung C.S."/>
            <person name="Xu J."/>
            <person name="Reigstad C.S."/>
            <person name="Magrini V."/>
            <person name="Sabo A."/>
            <person name="Blasiar D."/>
            <person name="Bieri T."/>
            <person name="Meyer R.R."/>
            <person name="Ozersky P."/>
            <person name="Armstrong J.R."/>
            <person name="Fulton R.S."/>
            <person name="Latreille J.P."/>
            <person name="Spieth J."/>
            <person name="Hooton T.M."/>
            <person name="Mardis E.R."/>
            <person name="Hultgren S.J."/>
            <person name="Gordon J.I."/>
        </authorList>
    </citation>
    <scope>NUCLEOTIDE SEQUENCE [LARGE SCALE GENOMIC DNA]</scope>
    <source>
        <strain evidence="2">UTI89 / UPEC</strain>
    </source>
</reference>
<accession>Q1RGG9</accession>
<dbReference type="KEGG" id="eci:UTI89_C0035"/>
<dbReference type="Proteomes" id="UP000001952">
    <property type="component" value="Chromosome"/>
</dbReference>
<evidence type="ECO:0000313" key="1">
    <source>
        <dbReference type="EMBL" id="ABE05545.1"/>
    </source>
</evidence>
<organism evidence="1 2">
    <name type="scientific">Escherichia coli (strain UTI89 / UPEC)</name>
    <dbReference type="NCBI Taxonomy" id="364106"/>
    <lineage>
        <taxon>Bacteria</taxon>
        <taxon>Pseudomonadati</taxon>
        <taxon>Pseudomonadota</taxon>
        <taxon>Gammaproteobacteria</taxon>
        <taxon>Enterobacterales</taxon>
        <taxon>Enterobacteriaceae</taxon>
        <taxon>Escherichia</taxon>
    </lineage>
</organism>